<organism evidence="3 4">
    <name type="scientific">Mobiluncus mulieris</name>
    <dbReference type="NCBI Taxonomy" id="2052"/>
    <lineage>
        <taxon>Bacteria</taxon>
        <taxon>Bacillati</taxon>
        <taxon>Actinomycetota</taxon>
        <taxon>Actinomycetes</taxon>
        <taxon>Actinomycetales</taxon>
        <taxon>Actinomycetaceae</taxon>
        <taxon>Mobiluncus</taxon>
    </lineage>
</organism>
<feature type="signal peptide" evidence="2">
    <location>
        <begin position="1"/>
        <end position="29"/>
    </location>
</feature>
<protein>
    <recommendedName>
        <fullName evidence="5">Lipoprotein</fullName>
    </recommendedName>
</protein>
<evidence type="ECO:0000313" key="4">
    <source>
        <dbReference type="Proteomes" id="UP000575397"/>
    </source>
</evidence>
<dbReference type="AlphaFoldDB" id="A0A7Y0USY7"/>
<evidence type="ECO:0000256" key="2">
    <source>
        <dbReference type="SAM" id="SignalP"/>
    </source>
</evidence>
<keyword evidence="2" id="KW-0732">Signal</keyword>
<dbReference type="RefSeq" id="WP_169762439.1">
    <property type="nucleotide sequence ID" value="NZ_JABCUQ010000006.1"/>
</dbReference>
<feature type="chain" id="PRO_5030693901" description="Lipoprotein" evidence="2">
    <location>
        <begin position="30"/>
        <end position="320"/>
    </location>
</feature>
<proteinExistence type="predicted"/>
<feature type="region of interest" description="Disordered" evidence="1">
    <location>
        <begin position="25"/>
        <end position="44"/>
    </location>
</feature>
<gene>
    <name evidence="3" type="ORF">HHJ77_04215</name>
</gene>
<reference evidence="3 4" key="1">
    <citation type="submission" date="2020-04" db="EMBL/GenBank/DDBJ databases">
        <title>Antimicrobial susceptibility and clonality of vaginal-derived multi-drug resistant Mobiluncus isolates in China.</title>
        <authorList>
            <person name="Zhang X."/>
        </authorList>
    </citation>
    <scope>NUCLEOTIDE SEQUENCE [LARGE SCALE GENOMIC DNA]</scope>
    <source>
        <strain evidence="3 4">12</strain>
    </source>
</reference>
<sequence length="320" mass="35391">MRKEFAFMACSLLLVLAGCGAGHPANTNAENTQRDNTAASSVSGMDMTAKVNPETATVELPGDKFLYVSHAESARIADAYVVARAVCAKKLGIPFLASGVGGGDAPEYAMFKELGPWTEEMANRFAYTGPATLADQVANGTIPQPKDFKFEAEPPELTNEQSTLLEKKCNNTPEVKHFDEGRLDDLRPPAALELDFWTIKQTKLPKSKEYQQALKELNQCYQEVGIRQKKKKDGNNTYTVIVGADFTKVNEQQITLALKDVQCKTKVDFVNRVAQEVAKIQAPIIEKNIKEFTAWRKEVDETVKKAEAYIAAHQDVIWKG</sequence>
<evidence type="ECO:0000256" key="1">
    <source>
        <dbReference type="SAM" id="MobiDB-lite"/>
    </source>
</evidence>
<dbReference type="EMBL" id="JABCUS010000007">
    <property type="protein sequence ID" value="NMX03155.1"/>
    <property type="molecule type" value="Genomic_DNA"/>
</dbReference>
<feature type="compositionally biased region" description="Polar residues" evidence="1">
    <location>
        <begin position="25"/>
        <end position="43"/>
    </location>
</feature>
<comment type="caution">
    <text evidence="3">The sequence shown here is derived from an EMBL/GenBank/DDBJ whole genome shotgun (WGS) entry which is preliminary data.</text>
</comment>
<evidence type="ECO:0008006" key="5">
    <source>
        <dbReference type="Google" id="ProtNLM"/>
    </source>
</evidence>
<dbReference type="PROSITE" id="PS51257">
    <property type="entry name" value="PROKAR_LIPOPROTEIN"/>
    <property type="match status" value="1"/>
</dbReference>
<accession>A0A7Y0USY7</accession>
<dbReference type="Proteomes" id="UP000575397">
    <property type="component" value="Unassembled WGS sequence"/>
</dbReference>
<name>A0A7Y0USY7_9ACTO</name>
<evidence type="ECO:0000313" key="3">
    <source>
        <dbReference type="EMBL" id="NMX03155.1"/>
    </source>
</evidence>